<evidence type="ECO:0000313" key="8">
    <source>
        <dbReference type="EMBL" id="GAA0545671.1"/>
    </source>
</evidence>
<evidence type="ECO:0000256" key="3">
    <source>
        <dbReference type="ARBA" id="ARBA00022475"/>
    </source>
</evidence>
<dbReference type="AlphaFoldDB" id="A0A7W7MVP2"/>
<organism evidence="9 10">
    <name type="scientific">Actinomadura livida</name>
    <dbReference type="NCBI Taxonomy" id="79909"/>
    <lineage>
        <taxon>Bacteria</taxon>
        <taxon>Bacillati</taxon>
        <taxon>Actinomycetota</taxon>
        <taxon>Actinomycetes</taxon>
        <taxon>Streptosporangiales</taxon>
        <taxon>Thermomonosporaceae</taxon>
        <taxon>Actinomadura</taxon>
    </lineage>
</organism>
<keyword evidence="6 7" id="KW-0472">Membrane</keyword>
<dbReference type="EMBL" id="JACHMV010000001">
    <property type="protein sequence ID" value="MBB4772070.1"/>
    <property type="molecule type" value="Genomic_DNA"/>
</dbReference>
<comment type="caution">
    <text evidence="9">The sequence shown here is derived from an EMBL/GenBank/DDBJ whole genome shotgun (WGS) entry which is preliminary data.</text>
</comment>
<feature type="transmembrane region" description="Helical" evidence="7">
    <location>
        <begin position="73"/>
        <end position="94"/>
    </location>
</feature>
<evidence type="ECO:0000256" key="6">
    <source>
        <dbReference type="ARBA" id="ARBA00023136"/>
    </source>
</evidence>
<evidence type="ECO:0000313" key="11">
    <source>
        <dbReference type="Proteomes" id="UP001501427"/>
    </source>
</evidence>
<proteinExistence type="inferred from homology"/>
<comment type="subcellular location">
    <subcellularLocation>
        <location evidence="1">Cell membrane</location>
        <topology evidence="1">Multi-pass membrane protein</topology>
    </subcellularLocation>
</comment>
<reference evidence="8 11" key="1">
    <citation type="journal article" date="2019" name="Int. J. Syst. Evol. Microbiol.">
        <title>The Global Catalogue of Microorganisms (GCM) 10K type strain sequencing project: providing services to taxonomists for standard genome sequencing and annotation.</title>
        <authorList>
            <consortium name="The Broad Institute Genomics Platform"/>
            <consortium name="The Broad Institute Genome Sequencing Center for Infectious Disease"/>
            <person name="Wu L."/>
            <person name="Ma J."/>
        </authorList>
    </citation>
    <scope>NUCLEOTIDE SEQUENCE [LARGE SCALE GENOMIC DNA]</scope>
    <source>
        <strain evidence="8 11">JCM 10667</strain>
    </source>
</reference>
<keyword evidence="4 7" id="KW-0812">Transmembrane</keyword>
<gene>
    <name evidence="9" type="ORF">F4557_000488</name>
    <name evidence="8" type="ORF">GCM10009546_04700</name>
</gene>
<evidence type="ECO:0000313" key="10">
    <source>
        <dbReference type="Proteomes" id="UP000549343"/>
    </source>
</evidence>
<dbReference type="Proteomes" id="UP001501427">
    <property type="component" value="Unassembled WGS sequence"/>
</dbReference>
<reference evidence="8" key="3">
    <citation type="submission" date="2023-12" db="EMBL/GenBank/DDBJ databases">
        <authorList>
            <person name="Sun Q."/>
            <person name="Inoue M."/>
        </authorList>
    </citation>
    <scope>NUCLEOTIDE SEQUENCE</scope>
    <source>
        <strain evidence="8">JCM 10667</strain>
    </source>
</reference>
<name>A0A7W7MVP2_9ACTN</name>
<comment type="similarity">
    <text evidence="2">Belongs to the CPA3 antiporters (TC 2.A.63) subunit E family.</text>
</comment>
<evidence type="ECO:0000313" key="9">
    <source>
        <dbReference type="EMBL" id="MBB4772070.1"/>
    </source>
</evidence>
<reference evidence="9 10" key="2">
    <citation type="submission" date="2020-08" db="EMBL/GenBank/DDBJ databases">
        <title>Sequencing the genomes of 1000 actinobacteria strains.</title>
        <authorList>
            <person name="Klenk H.-P."/>
        </authorList>
    </citation>
    <scope>NUCLEOTIDE SEQUENCE [LARGE SCALE GENOMIC DNA]</scope>
    <source>
        <strain evidence="9 10">DSM 44772</strain>
    </source>
</reference>
<dbReference type="PANTHER" id="PTHR34584">
    <property type="entry name" value="NA(+)/H(+) ANTIPORTER SUBUNIT E1"/>
    <property type="match status" value="1"/>
</dbReference>
<dbReference type="InterPro" id="IPR002758">
    <property type="entry name" value="Cation_antiport_E"/>
</dbReference>
<evidence type="ECO:0000256" key="1">
    <source>
        <dbReference type="ARBA" id="ARBA00004651"/>
    </source>
</evidence>
<dbReference type="GO" id="GO:0005886">
    <property type="term" value="C:plasma membrane"/>
    <property type="evidence" value="ECO:0007669"/>
    <property type="project" value="UniProtKB-SubCell"/>
</dbReference>
<keyword evidence="5 7" id="KW-1133">Transmembrane helix</keyword>
<evidence type="ECO:0000256" key="7">
    <source>
        <dbReference type="SAM" id="Phobius"/>
    </source>
</evidence>
<evidence type="ECO:0000256" key="4">
    <source>
        <dbReference type="ARBA" id="ARBA00022692"/>
    </source>
</evidence>
<sequence length="168" mass="18459">MSARNPLLSRHRGTALALPPLLAAFWLVMSGHYTWLLLTLGAASVCLVVWVIWRMQVVDDESLPLRVLPRLPGYLLWLIGQIMLSAVTVLRLVWSPRRKIRPGVGTVPAAGMSDLSKVIYANSITLTPGTLSVSFRNGDIEVHALRAEGVAEVADSAMPRRVEGLEKR</sequence>
<dbReference type="PANTHER" id="PTHR34584:SF1">
    <property type="entry name" value="NA(+)_H(+) ANTIPORTER SUBUNIT E1"/>
    <property type="match status" value="1"/>
</dbReference>
<protein>
    <submittedName>
        <fullName evidence="9">Multicomponent Na+:H+ antiporter subunit E</fullName>
    </submittedName>
    <submittedName>
        <fullName evidence="8">Na+/H+ antiporter subunit E</fullName>
    </submittedName>
</protein>
<evidence type="ECO:0000256" key="5">
    <source>
        <dbReference type="ARBA" id="ARBA00022989"/>
    </source>
</evidence>
<keyword evidence="11" id="KW-1185">Reference proteome</keyword>
<dbReference type="RefSeq" id="WP_184879152.1">
    <property type="nucleotide sequence ID" value="NZ_BAAAHD010000001.1"/>
</dbReference>
<evidence type="ECO:0000256" key="2">
    <source>
        <dbReference type="ARBA" id="ARBA00006228"/>
    </source>
</evidence>
<dbReference type="GO" id="GO:0008324">
    <property type="term" value="F:monoatomic cation transmembrane transporter activity"/>
    <property type="evidence" value="ECO:0007669"/>
    <property type="project" value="InterPro"/>
</dbReference>
<dbReference type="EMBL" id="BAAAHD010000001">
    <property type="protein sequence ID" value="GAA0545671.1"/>
    <property type="molecule type" value="Genomic_DNA"/>
</dbReference>
<accession>A0A7W7MVP2</accession>
<dbReference type="Pfam" id="PF01899">
    <property type="entry name" value="MNHE"/>
    <property type="match status" value="1"/>
</dbReference>
<feature type="transmembrane region" description="Helical" evidence="7">
    <location>
        <begin position="35"/>
        <end position="53"/>
    </location>
</feature>
<dbReference type="Proteomes" id="UP000549343">
    <property type="component" value="Unassembled WGS sequence"/>
</dbReference>
<keyword evidence="3" id="KW-1003">Cell membrane</keyword>